<sequence length="115" mass="12529">MGQCLQRGLLAKLENPGDEPEVTKDELESGAFRSAGIEEIPLVALVQDVMSACLEEEHTLEVFRSLSRQDDELVAELKELENLADLDDVRSAPAQLSKLRTCAAGLAARPAAVRR</sequence>
<evidence type="ECO:0000313" key="1">
    <source>
        <dbReference type="EMBL" id="CAK9264667.1"/>
    </source>
</evidence>
<protein>
    <submittedName>
        <fullName evidence="1">Uncharacterized protein</fullName>
    </submittedName>
</protein>
<proteinExistence type="predicted"/>
<accession>A0ABP0WCU3</accession>
<keyword evidence="2" id="KW-1185">Reference proteome</keyword>
<reference evidence="1" key="1">
    <citation type="submission" date="2024-02" db="EMBL/GenBank/DDBJ databases">
        <authorList>
            <consortium name="ELIXIR-Norway"/>
            <consortium name="Elixir Norway"/>
        </authorList>
    </citation>
    <scope>NUCLEOTIDE SEQUENCE</scope>
</reference>
<dbReference type="Proteomes" id="UP001497444">
    <property type="component" value="Chromosome 17"/>
</dbReference>
<organism evidence="1 2">
    <name type="scientific">Sphagnum jensenii</name>
    <dbReference type="NCBI Taxonomy" id="128206"/>
    <lineage>
        <taxon>Eukaryota</taxon>
        <taxon>Viridiplantae</taxon>
        <taxon>Streptophyta</taxon>
        <taxon>Embryophyta</taxon>
        <taxon>Bryophyta</taxon>
        <taxon>Sphagnophytina</taxon>
        <taxon>Sphagnopsida</taxon>
        <taxon>Sphagnales</taxon>
        <taxon>Sphagnaceae</taxon>
        <taxon>Sphagnum</taxon>
    </lineage>
</organism>
<name>A0ABP0WCU3_9BRYO</name>
<evidence type="ECO:0000313" key="2">
    <source>
        <dbReference type="Proteomes" id="UP001497444"/>
    </source>
</evidence>
<dbReference type="EMBL" id="OZ020112">
    <property type="protein sequence ID" value="CAK9264667.1"/>
    <property type="molecule type" value="Genomic_DNA"/>
</dbReference>
<gene>
    <name evidence="1" type="ORF">CSSPJE1EN1_LOCUS10145</name>
</gene>